<reference evidence="2" key="1">
    <citation type="submission" date="2022-10" db="EMBL/GenBank/DDBJ databases">
        <title>Streptococcus didelphis as causative of fatal infections in opossums (Didelphis albiventris).</title>
        <authorList>
            <person name="Breyer G.M."/>
            <person name="Da Silva M.E.R.J."/>
            <person name="Siqueira F.M."/>
        </authorList>
    </citation>
    <scope>NUCLEOTIDE SEQUENCE [LARGE SCALE GENOMIC DNA]</scope>
    <source>
        <strain evidence="2">LBVP101/21</strain>
    </source>
</reference>
<proteinExistence type="predicted"/>
<name>A0ABY9LH45_9STRE</name>
<gene>
    <name evidence="1" type="ORF">N1496_00190</name>
</gene>
<dbReference type="InterPro" id="IPR014710">
    <property type="entry name" value="RmlC-like_jellyroll"/>
</dbReference>
<organism evidence="1 2">
    <name type="scientific">Streptococcus didelphis</name>
    <dbReference type="NCBI Taxonomy" id="102886"/>
    <lineage>
        <taxon>Bacteria</taxon>
        <taxon>Bacillati</taxon>
        <taxon>Bacillota</taxon>
        <taxon>Bacilli</taxon>
        <taxon>Lactobacillales</taxon>
        <taxon>Streptococcaceae</taxon>
        <taxon>Streptococcus</taxon>
    </lineage>
</organism>
<accession>A0ABY9LH45</accession>
<evidence type="ECO:0008006" key="3">
    <source>
        <dbReference type="Google" id="ProtNLM"/>
    </source>
</evidence>
<dbReference type="InterPro" id="IPR018490">
    <property type="entry name" value="cNMP-bd_dom_sf"/>
</dbReference>
<protein>
    <recommendedName>
        <fullName evidence="3">Cyclic nucleotide-binding domain-containing protein</fullName>
    </recommendedName>
</protein>
<dbReference type="EMBL" id="CP110509">
    <property type="protein sequence ID" value="WMB28186.1"/>
    <property type="molecule type" value="Genomic_DNA"/>
</dbReference>
<keyword evidence="2" id="KW-1185">Reference proteome</keyword>
<dbReference type="Gene3D" id="2.60.120.10">
    <property type="entry name" value="Jelly Rolls"/>
    <property type="match status" value="1"/>
</dbReference>
<sequence>MYTESLACLTQSVLEKSQDLELKNKECLNHCGQKLTHLYYIINGKLKISYLSENSKTVLPHFLKKGIG</sequence>
<dbReference type="SUPFAM" id="SSF51206">
    <property type="entry name" value="cAMP-binding domain-like"/>
    <property type="match status" value="1"/>
</dbReference>
<dbReference type="Proteomes" id="UP001238096">
    <property type="component" value="Chromosome"/>
</dbReference>
<evidence type="ECO:0000313" key="1">
    <source>
        <dbReference type="EMBL" id="WMB28186.1"/>
    </source>
</evidence>
<evidence type="ECO:0000313" key="2">
    <source>
        <dbReference type="Proteomes" id="UP001238096"/>
    </source>
</evidence>
<dbReference type="RefSeq" id="WP_018366091.1">
    <property type="nucleotide sequence ID" value="NZ_CP104407.1"/>
</dbReference>